<gene>
    <name evidence="2" type="ORF">UFOPK3482_00631</name>
</gene>
<dbReference type="InterPro" id="IPR037401">
    <property type="entry name" value="SnoaL-like"/>
</dbReference>
<name>A0A6J7EVV9_9ZZZZ</name>
<reference evidence="2" key="1">
    <citation type="submission" date="2020-05" db="EMBL/GenBank/DDBJ databases">
        <authorList>
            <person name="Chiriac C."/>
            <person name="Salcher M."/>
            <person name="Ghai R."/>
            <person name="Kavagutti S V."/>
        </authorList>
    </citation>
    <scope>NUCLEOTIDE SEQUENCE</scope>
</reference>
<dbReference type="EMBL" id="CAFBLZ010000043">
    <property type="protein sequence ID" value="CAB4885454.1"/>
    <property type="molecule type" value="Genomic_DNA"/>
</dbReference>
<dbReference type="SUPFAM" id="SSF54427">
    <property type="entry name" value="NTF2-like"/>
    <property type="match status" value="1"/>
</dbReference>
<protein>
    <submittedName>
        <fullName evidence="2">Unannotated protein</fullName>
    </submittedName>
</protein>
<sequence>MSPIEVMKAMAVAYNAHDLDAMMDLVTDNCIMQKDRGEVLVAGKASLREFYANGMKGSPNLQLELKEHFSAGTALLVREIATGFVIDGKETDFESSWGYQIVDGKIALMHYFSTDFKNPGDVF</sequence>
<proteinExistence type="predicted"/>
<evidence type="ECO:0000313" key="2">
    <source>
        <dbReference type="EMBL" id="CAB4885454.1"/>
    </source>
</evidence>
<evidence type="ECO:0000259" key="1">
    <source>
        <dbReference type="Pfam" id="PF12680"/>
    </source>
</evidence>
<organism evidence="2">
    <name type="scientific">freshwater metagenome</name>
    <dbReference type="NCBI Taxonomy" id="449393"/>
    <lineage>
        <taxon>unclassified sequences</taxon>
        <taxon>metagenomes</taxon>
        <taxon>ecological metagenomes</taxon>
    </lineage>
</organism>
<feature type="domain" description="SnoaL-like" evidence="1">
    <location>
        <begin position="10"/>
        <end position="108"/>
    </location>
</feature>
<dbReference type="Pfam" id="PF12680">
    <property type="entry name" value="SnoaL_2"/>
    <property type="match status" value="1"/>
</dbReference>
<dbReference type="Gene3D" id="3.10.450.50">
    <property type="match status" value="1"/>
</dbReference>
<dbReference type="AlphaFoldDB" id="A0A6J7EVV9"/>
<accession>A0A6J7EVV9</accession>
<dbReference type="InterPro" id="IPR032710">
    <property type="entry name" value="NTF2-like_dom_sf"/>
</dbReference>